<evidence type="ECO:0000313" key="2">
    <source>
        <dbReference type="EMBL" id="BCB78623.1"/>
    </source>
</evidence>
<dbReference type="PROSITE" id="PS51257">
    <property type="entry name" value="PROKAR_LIPOPROTEIN"/>
    <property type="match status" value="1"/>
</dbReference>
<dbReference type="AlphaFoldDB" id="A0A6F8XXT3"/>
<feature type="chain" id="PRO_5026358654" description="Adhesin domain-containing protein" evidence="1">
    <location>
        <begin position="20"/>
        <end position="230"/>
    </location>
</feature>
<name>A0A6F8XXT3_9ACTN</name>
<protein>
    <recommendedName>
        <fullName evidence="4">Adhesin domain-containing protein</fullName>
    </recommendedName>
</protein>
<proteinExistence type="predicted"/>
<evidence type="ECO:0008006" key="4">
    <source>
        <dbReference type="Google" id="ProtNLM"/>
    </source>
</evidence>
<gene>
    <name evidence="2" type="ORF">Pflav_050330</name>
</gene>
<feature type="signal peptide" evidence="1">
    <location>
        <begin position="1"/>
        <end position="19"/>
    </location>
</feature>
<evidence type="ECO:0000313" key="3">
    <source>
        <dbReference type="Proteomes" id="UP000502508"/>
    </source>
</evidence>
<reference evidence="2 3" key="2">
    <citation type="submission" date="2020-03" db="EMBL/GenBank/DDBJ databases">
        <authorList>
            <person name="Ichikawa N."/>
            <person name="Kimura A."/>
            <person name="Kitahashi Y."/>
            <person name="Uohara A."/>
        </authorList>
    </citation>
    <scope>NUCLEOTIDE SEQUENCE [LARGE SCALE GENOMIC DNA]</scope>
    <source>
        <strain evidence="2 3">NBRC 107702</strain>
    </source>
</reference>
<reference evidence="2 3" key="1">
    <citation type="submission" date="2020-03" db="EMBL/GenBank/DDBJ databases">
        <title>Whole genome shotgun sequence of Phytohabitans flavus NBRC 107702.</title>
        <authorList>
            <person name="Komaki H."/>
            <person name="Tamura T."/>
        </authorList>
    </citation>
    <scope>NUCLEOTIDE SEQUENCE [LARGE SCALE GENOMIC DNA]</scope>
    <source>
        <strain evidence="2 3">NBRC 107702</strain>
    </source>
</reference>
<accession>A0A6F8XXT3</accession>
<organism evidence="2 3">
    <name type="scientific">Phytohabitans flavus</name>
    <dbReference type="NCBI Taxonomy" id="1076124"/>
    <lineage>
        <taxon>Bacteria</taxon>
        <taxon>Bacillati</taxon>
        <taxon>Actinomycetota</taxon>
        <taxon>Actinomycetes</taxon>
        <taxon>Micromonosporales</taxon>
        <taxon>Micromonosporaceae</taxon>
    </lineage>
</organism>
<evidence type="ECO:0000256" key="1">
    <source>
        <dbReference type="SAM" id="SignalP"/>
    </source>
</evidence>
<keyword evidence="3" id="KW-1185">Reference proteome</keyword>
<dbReference type="KEGG" id="pfla:Pflav_050330"/>
<sequence>MLVRLSTLGIATATLLAAAGCGVLDEKSSTAETYDVSGEIKNIDVKGQAGLIEVVAGAGGVRVTERRDYSGTAPRTSHRTEGGTLYLVDEGCEAQLRIRKTCETNYRIEVPAGIAVKIDADAAPVTITGITGPIDVSTDVGAVNGTGLAGTTRIRTNVGDVNLRYGAAPASLDVSNDVGSTTVYLPTDEEYHFEVRMDLGDSTIDLPNRPDADNRVKLTADVGNVTVRAA</sequence>
<dbReference type="EMBL" id="AP022870">
    <property type="protein sequence ID" value="BCB78623.1"/>
    <property type="molecule type" value="Genomic_DNA"/>
</dbReference>
<dbReference type="RefSeq" id="WP_173038282.1">
    <property type="nucleotide sequence ID" value="NZ_AP022870.1"/>
</dbReference>
<dbReference type="Proteomes" id="UP000502508">
    <property type="component" value="Chromosome"/>
</dbReference>
<keyword evidence="1" id="KW-0732">Signal</keyword>